<protein>
    <submittedName>
        <fullName evidence="2">Uncharacterized protein</fullName>
    </submittedName>
</protein>
<feature type="region of interest" description="Disordered" evidence="1">
    <location>
        <begin position="259"/>
        <end position="278"/>
    </location>
</feature>
<evidence type="ECO:0000313" key="3">
    <source>
        <dbReference type="Proteomes" id="UP001164746"/>
    </source>
</evidence>
<dbReference type="Proteomes" id="UP001164746">
    <property type="component" value="Chromosome 16"/>
</dbReference>
<reference evidence="2" key="1">
    <citation type="submission" date="2022-11" db="EMBL/GenBank/DDBJ databases">
        <title>Centuries of genome instability and evolution in soft-shell clam transmissible cancer (bioRxiv).</title>
        <authorList>
            <person name="Hart S.F.M."/>
            <person name="Yonemitsu M.A."/>
            <person name="Giersch R.M."/>
            <person name="Beal B.F."/>
            <person name="Arriagada G."/>
            <person name="Davis B.W."/>
            <person name="Ostrander E.A."/>
            <person name="Goff S.P."/>
            <person name="Metzger M.J."/>
        </authorList>
    </citation>
    <scope>NUCLEOTIDE SEQUENCE</scope>
    <source>
        <strain evidence="2">MELC-2E11</strain>
        <tissue evidence="2">Siphon/mantle</tissue>
    </source>
</reference>
<keyword evidence="3" id="KW-1185">Reference proteome</keyword>
<accession>A0ABY7G650</accession>
<organism evidence="2 3">
    <name type="scientific">Mya arenaria</name>
    <name type="common">Soft-shell clam</name>
    <dbReference type="NCBI Taxonomy" id="6604"/>
    <lineage>
        <taxon>Eukaryota</taxon>
        <taxon>Metazoa</taxon>
        <taxon>Spiralia</taxon>
        <taxon>Lophotrochozoa</taxon>
        <taxon>Mollusca</taxon>
        <taxon>Bivalvia</taxon>
        <taxon>Autobranchia</taxon>
        <taxon>Heteroconchia</taxon>
        <taxon>Euheterodonta</taxon>
        <taxon>Imparidentia</taxon>
        <taxon>Neoheterodontei</taxon>
        <taxon>Myida</taxon>
        <taxon>Myoidea</taxon>
        <taxon>Myidae</taxon>
        <taxon>Mya</taxon>
    </lineage>
</organism>
<feature type="region of interest" description="Disordered" evidence="1">
    <location>
        <begin position="283"/>
        <end position="315"/>
    </location>
</feature>
<sequence length="360" mass="40933">MILTYVHLIQRRPMLGRTENDAMRILKEKTAMLKLLWWKIFGDDFDVDFVLPCEADSIVNSIFRSYVYRNETEQRVIADPYNRFRPPFAEAVIPNDRTLPETPPSPDWRTPYADGRQSLPVGDSGSLFSVRPSASIPRHRGYYVSKPRERGVPSRVSGSPEVSRVIQYLSYASDRDTTGPTRERYINPNPEELLGVANVPRGVPRHLQAPFLSGARATLEPTRAPYRFNGQPTSPPRLREFPFAGSPEARRAQKRRAFPMHNSGSPEYNRLTAPPNGRMNRFTVPVSPEPTRGAGNRRTRLPTEPTRRGSTLSRNNLDTVMASPRRRGQAWYRLPLTRPSSGNIAPYQTFHTDVSSFDDK</sequence>
<name>A0ABY7G650_MYAAR</name>
<gene>
    <name evidence="2" type="ORF">MAR_002985</name>
</gene>
<feature type="region of interest" description="Disordered" evidence="1">
    <location>
        <begin position="94"/>
        <end position="132"/>
    </location>
</feature>
<proteinExistence type="predicted"/>
<evidence type="ECO:0000256" key="1">
    <source>
        <dbReference type="SAM" id="MobiDB-lite"/>
    </source>
</evidence>
<dbReference type="EMBL" id="CP111027">
    <property type="protein sequence ID" value="WAR29417.1"/>
    <property type="molecule type" value="Genomic_DNA"/>
</dbReference>
<evidence type="ECO:0000313" key="2">
    <source>
        <dbReference type="EMBL" id="WAR29417.1"/>
    </source>
</evidence>